<feature type="domain" description="UspA" evidence="2">
    <location>
        <begin position="1"/>
        <end position="144"/>
    </location>
</feature>
<organism evidence="3 4">
    <name type="scientific">Pelagibius litoralis</name>
    <dbReference type="NCBI Taxonomy" id="374515"/>
    <lineage>
        <taxon>Bacteria</taxon>
        <taxon>Pseudomonadati</taxon>
        <taxon>Pseudomonadota</taxon>
        <taxon>Alphaproteobacteria</taxon>
        <taxon>Rhodospirillales</taxon>
        <taxon>Rhodovibrionaceae</taxon>
        <taxon>Pelagibius</taxon>
    </lineage>
</organism>
<dbReference type="Proteomes" id="UP000761264">
    <property type="component" value="Unassembled WGS sequence"/>
</dbReference>
<accession>A0A967EUJ9</accession>
<dbReference type="EMBL" id="JAAQPH010000001">
    <property type="protein sequence ID" value="NIA67112.1"/>
    <property type="molecule type" value="Genomic_DNA"/>
</dbReference>
<dbReference type="PANTHER" id="PTHR46268">
    <property type="entry name" value="STRESS RESPONSE PROTEIN NHAX"/>
    <property type="match status" value="1"/>
</dbReference>
<dbReference type="SUPFAM" id="SSF52402">
    <property type="entry name" value="Adenine nucleotide alpha hydrolases-like"/>
    <property type="match status" value="1"/>
</dbReference>
<dbReference type="InterPro" id="IPR014729">
    <property type="entry name" value="Rossmann-like_a/b/a_fold"/>
</dbReference>
<protein>
    <submittedName>
        <fullName evidence="3">Universal stress protein</fullName>
    </submittedName>
</protein>
<dbReference type="InterPro" id="IPR006016">
    <property type="entry name" value="UspA"/>
</dbReference>
<comment type="caution">
    <text evidence="3">The sequence shown here is derived from an EMBL/GenBank/DDBJ whole genome shotgun (WGS) entry which is preliminary data.</text>
</comment>
<dbReference type="CDD" id="cd00293">
    <property type="entry name" value="USP-like"/>
    <property type="match status" value="1"/>
</dbReference>
<evidence type="ECO:0000259" key="2">
    <source>
        <dbReference type="Pfam" id="PF00582"/>
    </source>
</evidence>
<evidence type="ECO:0000256" key="1">
    <source>
        <dbReference type="ARBA" id="ARBA00008791"/>
    </source>
</evidence>
<reference evidence="3" key="1">
    <citation type="submission" date="2020-03" db="EMBL/GenBank/DDBJ databases">
        <title>Genome of Pelagibius litoralis DSM 21314T.</title>
        <authorList>
            <person name="Wang G."/>
        </authorList>
    </citation>
    <scope>NUCLEOTIDE SEQUENCE</scope>
    <source>
        <strain evidence="3">DSM 21314</strain>
    </source>
</reference>
<comment type="similarity">
    <text evidence="1">Belongs to the universal stress protein A family.</text>
</comment>
<dbReference type="InterPro" id="IPR006015">
    <property type="entry name" value="Universal_stress_UspA"/>
</dbReference>
<evidence type="ECO:0000313" key="3">
    <source>
        <dbReference type="EMBL" id="NIA67112.1"/>
    </source>
</evidence>
<dbReference type="Pfam" id="PF00582">
    <property type="entry name" value="Usp"/>
    <property type="match status" value="1"/>
</dbReference>
<dbReference type="AlphaFoldDB" id="A0A967EUJ9"/>
<gene>
    <name evidence="3" type="ORF">HBA54_00735</name>
</gene>
<dbReference type="PANTHER" id="PTHR46268:SF6">
    <property type="entry name" value="UNIVERSAL STRESS PROTEIN UP12"/>
    <property type="match status" value="1"/>
</dbReference>
<evidence type="ECO:0000313" key="4">
    <source>
        <dbReference type="Proteomes" id="UP000761264"/>
    </source>
</evidence>
<name>A0A967EUJ9_9PROT</name>
<sequence length="144" mass="15590">MTDTLLVGIDGSEGGARAADFAAQRAKESQARLVVAYVIEWSPYSFNTPQENEVRHKRREEEISRAESDVVGPVLESLKNQGVEATGVVRHGHAADVLSHLAKEEKVNQVFIGRRGLTKMQALLFGSTAGTLVQISPVPVTVIP</sequence>
<dbReference type="PRINTS" id="PR01438">
    <property type="entry name" value="UNVRSLSTRESS"/>
</dbReference>
<keyword evidence="4" id="KW-1185">Reference proteome</keyword>
<proteinExistence type="inferred from homology"/>
<dbReference type="Gene3D" id="3.40.50.620">
    <property type="entry name" value="HUPs"/>
    <property type="match status" value="1"/>
</dbReference>
<dbReference type="RefSeq" id="WP_167220397.1">
    <property type="nucleotide sequence ID" value="NZ_JAAQPH010000001.1"/>
</dbReference>